<proteinExistence type="predicted"/>
<evidence type="ECO:0000313" key="3">
    <source>
        <dbReference type="Proteomes" id="UP000247591"/>
    </source>
</evidence>
<name>A0A318RU74_WILLI</name>
<dbReference type="SUPFAM" id="SSF50249">
    <property type="entry name" value="Nucleic acid-binding proteins"/>
    <property type="match status" value="1"/>
</dbReference>
<dbReference type="Proteomes" id="UP000247591">
    <property type="component" value="Unassembled WGS sequence"/>
</dbReference>
<protein>
    <submittedName>
        <fullName evidence="2">Putative OB-fold protein</fullName>
    </submittedName>
</protein>
<dbReference type="AlphaFoldDB" id="A0A318RU74"/>
<keyword evidence="3" id="KW-1185">Reference proteome</keyword>
<gene>
    <name evidence="2" type="ORF">DFR67_120102</name>
</gene>
<dbReference type="OrthoDB" id="4714412at2"/>
<dbReference type="EMBL" id="QJSP01000020">
    <property type="protein sequence ID" value="PYE12823.1"/>
    <property type="molecule type" value="Genomic_DNA"/>
</dbReference>
<evidence type="ECO:0000259" key="1">
    <source>
        <dbReference type="Pfam" id="PF01796"/>
    </source>
</evidence>
<dbReference type="InterPro" id="IPR002878">
    <property type="entry name" value="ChsH2_C"/>
</dbReference>
<comment type="caution">
    <text evidence="2">The sequence shown here is derived from an EMBL/GenBank/DDBJ whole genome shotgun (WGS) entry which is preliminary data.</text>
</comment>
<dbReference type="InterPro" id="IPR012340">
    <property type="entry name" value="NA-bd_OB-fold"/>
</dbReference>
<dbReference type="Pfam" id="PF01796">
    <property type="entry name" value="OB_ChsH2_C"/>
    <property type="match status" value="1"/>
</dbReference>
<dbReference type="RefSeq" id="WP_110472336.1">
    <property type="nucleotide sequence ID" value="NZ_QJSP01000020.1"/>
</dbReference>
<feature type="domain" description="ChsH2 C-terminal OB-fold" evidence="1">
    <location>
        <begin position="49"/>
        <end position="110"/>
    </location>
</feature>
<evidence type="ECO:0000313" key="2">
    <source>
        <dbReference type="EMBL" id="PYE12823.1"/>
    </source>
</evidence>
<reference evidence="2 3" key="1">
    <citation type="submission" date="2018-06" db="EMBL/GenBank/DDBJ databases">
        <title>Genomic Encyclopedia of Type Strains, Phase IV (KMG-IV): sequencing the most valuable type-strain genomes for metagenomic binning, comparative biology and taxonomic classification.</title>
        <authorList>
            <person name="Goeker M."/>
        </authorList>
    </citation>
    <scope>NUCLEOTIDE SEQUENCE [LARGE SCALE GENOMIC DNA]</scope>
    <source>
        <strain evidence="2 3">DSM 45521</strain>
    </source>
</reference>
<sequence length="133" mass="13935">MDSVAIDATLFAQLDPPLLAGSGCAECDVVVFPAANRCPGCAGVDVVRQALPGLGTVWTWTRQSFAPKPPFEAPASGFEPFVVGYVDLGSVLVESRIVGEVAIGDQVELCLLDVSDAEFTFAFAKVPSERVSS</sequence>
<organism evidence="2 3">
    <name type="scientific">Williamsia limnetica</name>
    <dbReference type="NCBI Taxonomy" id="882452"/>
    <lineage>
        <taxon>Bacteria</taxon>
        <taxon>Bacillati</taxon>
        <taxon>Actinomycetota</taxon>
        <taxon>Actinomycetes</taxon>
        <taxon>Mycobacteriales</taxon>
        <taxon>Nocardiaceae</taxon>
        <taxon>Williamsia</taxon>
    </lineage>
</organism>
<accession>A0A318RU74</accession>